<keyword evidence="1" id="KW-0812">Transmembrane</keyword>
<dbReference type="EMBL" id="KV878253">
    <property type="protein sequence ID" value="OJZ80705.1"/>
    <property type="molecule type" value="Genomic_DNA"/>
</dbReference>
<proteinExistence type="predicted"/>
<name>A0A1M3T1S5_ASPLC</name>
<keyword evidence="1" id="KW-1133">Transmembrane helix</keyword>
<evidence type="ECO:0000313" key="2">
    <source>
        <dbReference type="EMBL" id="OJZ80705.1"/>
    </source>
</evidence>
<dbReference type="VEuPathDB" id="FungiDB:ASPFODRAFT_75778"/>
<keyword evidence="1" id="KW-0472">Membrane</keyword>
<evidence type="ECO:0000313" key="3">
    <source>
        <dbReference type="Proteomes" id="UP000184063"/>
    </source>
</evidence>
<accession>A0A1M3T1S5</accession>
<organism evidence="2 3">
    <name type="scientific">Aspergillus luchuensis (strain CBS 106.47)</name>
    <dbReference type="NCBI Taxonomy" id="1137211"/>
    <lineage>
        <taxon>Eukaryota</taxon>
        <taxon>Fungi</taxon>
        <taxon>Dikarya</taxon>
        <taxon>Ascomycota</taxon>
        <taxon>Pezizomycotina</taxon>
        <taxon>Eurotiomycetes</taxon>
        <taxon>Eurotiomycetidae</taxon>
        <taxon>Eurotiales</taxon>
        <taxon>Aspergillaceae</taxon>
        <taxon>Aspergillus</taxon>
        <taxon>Aspergillus subgen. Circumdati</taxon>
    </lineage>
</organism>
<dbReference type="AlphaFoldDB" id="A0A1M3T1S5"/>
<gene>
    <name evidence="2" type="ORF">ASPFODRAFT_75778</name>
</gene>
<sequence>MSIMLLLTLPVRHPRSFPCSFFLSFFLLFPSSYYYYIIVTAVLPCHFDLSKPLLRPACNGPFRFLPLLLLLTPLLDAVQTFVPPVLLGPVIRVPFSFFLPVLCHCSS</sequence>
<protein>
    <submittedName>
        <fullName evidence="2">Uncharacterized protein</fullName>
    </submittedName>
</protein>
<reference evidence="3" key="1">
    <citation type="journal article" date="2017" name="Genome Biol.">
        <title>Comparative genomics reveals high biological diversity and specific adaptations in the industrially and medically important fungal genus Aspergillus.</title>
        <authorList>
            <person name="de Vries R.P."/>
            <person name="Riley R."/>
            <person name="Wiebenga A."/>
            <person name="Aguilar-Osorio G."/>
            <person name="Amillis S."/>
            <person name="Uchima C.A."/>
            <person name="Anderluh G."/>
            <person name="Asadollahi M."/>
            <person name="Askin M."/>
            <person name="Barry K."/>
            <person name="Battaglia E."/>
            <person name="Bayram O."/>
            <person name="Benocci T."/>
            <person name="Braus-Stromeyer S.A."/>
            <person name="Caldana C."/>
            <person name="Canovas D."/>
            <person name="Cerqueira G.C."/>
            <person name="Chen F."/>
            <person name="Chen W."/>
            <person name="Choi C."/>
            <person name="Clum A."/>
            <person name="Dos Santos R.A."/>
            <person name="Damasio A.R."/>
            <person name="Diallinas G."/>
            <person name="Emri T."/>
            <person name="Fekete E."/>
            <person name="Flipphi M."/>
            <person name="Freyberg S."/>
            <person name="Gallo A."/>
            <person name="Gournas C."/>
            <person name="Habgood R."/>
            <person name="Hainaut M."/>
            <person name="Harispe M.L."/>
            <person name="Henrissat B."/>
            <person name="Hilden K.S."/>
            <person name="Hope R."/>
            <person name="Hossain A."/>
            <person name="Karabika E."/>
            <person name="Karaffa L."/>
            <person name="Karanyi Z."/>
            <person name="Krasevec N."/>
            <person name="Kuo A."/>
            <person name="Kusch H."/>
            <person name="LaButti K."/>
            <person name="Lagendijk E.L."/>
            <person name="Lapidus A."/>
            <person name="Levasseur A."/>
            <person name="Lindquist E."/>
            <person name="Lipzen A."/>
            <person name="Logrieco A.F."/>
            <person name="MacCabe A."/>
            <person name="Maekelae M.R."/>
            <person name="Malavazi I."/>
            <person name="Melin P."/>
            <person name="Meyer V."/>
            <person name="Mielnichuk N."/>
            <person name="Miskei M."/>
            <person name="Molnar A.P."/>
            <person name="Mule G."/>
            <person name="Ngan C.Y."/>
            <person name="Orejas M."/>
            <person name="Orosz E."/>
            <person name="Ouedraogo J.P."/>
            <person name="Overkamp K.M."/>
            <person name="Park H.-S."/>
            <person name="Perrone G."/>
            <person name="Piumi F."/>
            <person name="Punt P.J."/>
            <person name="Ram A.F."/>
            <person name="Ramon A."/>
            <person name="Rauscher S."/>
            <person name="Record E."/>
            <person name="Riano-Pachon D.M."/>
            <person name="Robert V."/>
            <person name="Roehrig J."/>
            <person name="Ruller R."/>
            <person name="Salamov A."/>
            <person name="Salih N.S."/>
            <person name="Samson R.A."/>
            <person name="Sandor E."/>
            <person name="Sanguinetti M."/>
            <person name="Schuetze T."/>
            <person name="Sepcic K."/>
            <person name="Shelest E."/>
            <person name="Sherlock G."/>
            <person name="Sophianopoulou V."/>
            <person name="Squina F.M."/>
            <person name="Sun H."/>
            <person name="Susca A."/>
            <person name="Todd R.B."/>
            <person name="Tsang A."/>
            <person name="Unkles S.E."/>
            <person name="van de Wiele N."/>
            <person name="van Rossen-Uffink D."/>
            <person name="Oliveira J.V."/>
            <person name="Vesth T.C."/>
            <person name="Visser J."/>
            <person name="Yu J.-H."/>
            <person name="Zhou M."/>
            <person name="Andersen M.R."/>
            <person name="Archer D.B."/>
            <person name="Baker S.E."/>
            <person name="Benoit I."/>
            <person name="Brakhage A.A."/>
            <person name="Braus G.H."/>
            <person name="Fischer R."/>
            <person name="Frisvad J.C."/>
            <person name="Goldman G.H."/>
            <person name="Houbraken J."/>
            <person name="Oakley B."/>
            <person name="Pocsi I."/>
            <person name="Scazzocchio C."/>
            <person name="Seiboth B."/>
            <person name="vanKuyk P.A."/>
            <person name="Wortman J."/>
            <person name="Dyer P.S."/>
            <person name="Grigoriev I.V."/>
        </authorList>
    </citation>
    <scope>NUCLEOTIDE SEQUENCE [LARGE SCALE GENOMIC DNA]</scope>
    <source>
        <strain evidence="3">CBS 106.47</strain>
    </source>
</reference>
<feature type="transmembrane region" description="Helical" evidence="1">
    <location>
        <begin position="20"/>
        <end position="43"/>
    </location>
</feature>
<dbReference type="Proteomes" id="UP000184063">
    <property type="component" value="Unassembled WGS sequence"/>
</dbReference>
<evidence type="ECO:0000256" key="1">
    <source>
        <dbReference type="SAM" id="Phobius"/>
    </source>
</evidence>